<reference evidence="15 16" key="1">
    <citation type="submission" date="2022-07" db="EMBL/GenBank/DDBJ databases">
        <title>Novel species in genus Arthrobacter.</title>
        <authorList>
            <person name="Liu Y."/>
        </authorList>
    </citation>
    <scope>NUCLEOTIDE SEQUENCE [LARGE SCALE GENOMIC DNA]</scope>
    <source>
        <strain evidence="16">zg-Y859</strain>
    </source>
</reference>
<dbReference type="Proteomes" id="UP001206924">
    <property type="component" value="Unassembled WGS sequence"/>
</dbReference>
<dbReference type="SUPFAM" id="SSF55874">
    <property type="entry name" value="ATPase domain of HSP90 chaperone/DNA topoisomerase II/histidine kinase"/>
    <property type="match status" value="1"/>
</dbReference>
<evidence type="ECO:0000256" key="2">
    <source>
        <dbReference type="ARBA" id="ARBA00004236"/>
    </source>
</evidence>
<dbReference type="SUPFAM" id="SSF47384">
    <property type="entry name" value="Homodimeric domain of signal transducing histidine kinase"/>
    <property type="match status" value="1"/>
</dbReference>
<organism evidence="15 16">
    <name type="scientific">Arthrobacter jinronghuae</name>
    <dbReference type="NCBI Taxonomy" id="2964609"/>
    <lineage>
        <taxon>Bacteria</taxon>
        <taxon>Bacillati</taxon>
        <taxon>Actinomycetota</taxon>
        <taxon>Actinomycetes</taxon>
        <taxon>Micrococcales</taxon>
        <taxon>Micrococcaceae</taxon>
        <taxon>Arthrobacter</taxon>
    </lineage>
</organism>
<keyword evidence="7 15" id="KW-0418">Kinase</keyword>
<dbReference type="PANTHER" id="PTHR45436">
    <property type="entry name" value="SENSOR HISTIDINE KINASE YKOH"/>
    <property type="match status" value="1"/>
</dbReference>
<dbReference type="CDD" id="cd00082">
    <property type="entry name" value="HisKA"/>
    <property type="match status" value="1"/>
</dbReference>
<evidence type="ECO:0000256" key="9">
    <source>
        <dbReference type="ARBA" id="ARBA00023012"/>
    </source>
</evidence>
<feature type="region of interest" description="Disordered" evidence="11">
    <location>
        <begin position="67"/>
        <end position="115"/>
    </location>
</feature>
<evidence type="ECO:0000256" key="10">
    <source>
        <dbReference type="ARBA" id="ARBA00023136"/>
    </source>
</evidence>
<comment type="caution">
    <text evidence="15">The sequence shown here is derived from an EMBL/GenBank/DDBJ whole genome shotgun (WGS) entry which is preliminary data.</text>
</comment>
<dbReference type="InterPro" id="IPR003660">
    <property type="entry name" value="HAMP_dom"/>
</dbReference>
<evidence type="ECO:0000313" key="15">
    <source>
        <dbReference type="EMBL" id="MCQ1948631.1"/>
    </source>
</evidence>
<gene>
    <name evidence="15" type="ORF">NNX28_01645</name>
</gene>
<comment type="catalytic activity">
    <reaction evidence="1">
        <text>ATP + protein L-histidine = ADP + protein N-phospho-L-histidine.</text>
        <dbReference type="EC" id="2.7.13.3"/>
    </reaction>
</comment>
<evidence type="ECO:0000256" key="11">
    <source>
        <dbReference type="SAM" id="MobiDB-lite"/>
    </source>
</evidence>
<protein>
    <recommendedName>
        <fullName evidence="3">histidine kinase</fullName>
        <ecNumber evidence="3">2.7.13.3</ecNumber>
    </recommendedName>
</protein>
<dbReference type="InterPro" id="IPR003594">
    <property type="entry name" value="HATPase_dom"/>
</dbReference>
<evidence type="ECO:0000256" key="5">
    <source>
        <dbReference type="ARBA" id="ARBA00022679"/>
    </source>
</evidence>
<accession>A0ABT1NLN7</accession>
<feature type="transmembrane region" description="Helical" evidence="12">
    <location>
        <begin position="24"/>
        <end position="47"/>
    </location>
</feature>
<evidence type="ECO:0000313" key="16">
    <source>
        <dbReference type="Proteomes" id="UP001206924"/>
    </source>
</evidence>
<sequence length="514" mass="53999">MIHSDNRPAAGRSQIRSHPLRTKLILATLALLTVTCAALGIFSHVAMDRYLTGVLDDGLERAAARAGFHPGQSSGEYQSPQKEQAPGAAGTNNGAGARGDGSDYQPGQRPGSLNAFFEDGGVRRSVLVLEDGTAVSLNGADLDLLAGMDPARGPQDMNLSSGHYRLDAFPAPPGAGDQMLVTGLSTAQRESTLASLDLTMVVLSLAGLLVTGFAGTVIIRRSLRPLDELAAVATSVSKLPLASGEVEIPVRVPPAAARPGSEVGTVGLALNGMIDHVTNALRARHASETKVRRFVADASHELRTPLTSIRGYTELVLLSEHVSPPGRAALERVDSESKRMSALVEDLLLLARLDEGQRGEWADVDLTELIVEAVSDAQVSAPEYQWTLMLPDEPVVVSAVESELRQVLINLLSNAHKHTPRGTRVEIGLQAGATWATLTVTDDGQGIDPDFIDSLFSRFSKADSARTGNTSNTGLGLAIVYALVEANGGTIEAESKPGRTSFTVLLPLAGAVAG</sequence>
<evidence type="ECO:0000259" key="13">
    <source>
        <dbReference type="PROSITE" id="PS50109"/>
    </source>
</evidence>
<dbReference type="InterPro" id="IPR050428">
    <property type="entry name" value="TCS_sensor_his_kinase"/>
</dbReference>
<proteinExistence type="predicted"/>
<evidence type="ECO:0000256" key="8">
    <source>
        <dbReference type="ARBA" id="ARBA00022989"/>
    </source>
</evidence>
<dbReference type="GO" id="GO:0016301">
    <property type="term" value="F:kinase activity"/>
    <property type="evidence" value="ECO:0007669"/>
    <property type="project" value="UniProtKB-KW"/>
</dbReference>
<dbReference type="EC" id="2.7.13.3" evidence="3"/>
<keyword evidence="16" id="KW-1185">Reference proteome</keyword>
<dbReference type="InterPro" id="IPR036097">
    <property type="entry name" value="HisK_dim/P_sf"/>
</dbReference>
<evidence type="ECO:0000256" key="7">
    <source>
        <dbReference type="ARBA" id="ARBA00022777"/>
    </source>
</evidence>
<dbReference type="InterPro" id="IPR036890">
    <property type="entry name" value="HATPase_C_sf"/>
</dbReference>
<evidence type="ECO:0000256" key="6">
    <source>
        <dbReference type="ARBA" id="ARBA00022692"/>
    </source>
</evidence>
<keyword evidence="5" id="KW-0808">Transferase</keyword>
<dbReference type="InterPro" id="IPR005467">
    <property type="entry name" value="His_kinase_dom"/>
</dbReference>
<keyword evidence="9" id="KW-0902">Two-component regulatory system</keyword>
<dbReference type="SMART" id="SM00387">
    <property type="entry name" value="HATPase_c"/>
    <property type="match status" value="1"/>
</dbReference>
<dbReference type="RefSeq" id="WP_255864561.1">
    <property type="nucleotide sequence ID" value="NZ_CP104263.1"/>
</dbReference>
<dbReference type="PRINTS" id="PR00344">
    <property type="entry name" value="BCTRLSENSOR"/>
</dbReference>
<dbReference type="InterPro" id="IPR004358">
    <property type="entry name" value="Sig_transdc_His_kin-like_C"/>
</dbReference>
<dbReference type="PROSITE" id="PS50885">
    <property type="entry name" value="HAMP"/>
    <property type="match status" value="1"/>
</dbReference>
<dbReference type="SMART" id="SM00304">
    <property type="entry name" value="HAMP"/>
    <property type="match status" value="1"/>
</dbReference>
<dbReference type="Gene3D" id="1.10.287.130">
    <property type="match status" value="1"/>
</dbReference>
<dbReference type="InterPro" id="IPR003661">
    <property type="entry name" value="HisK_dim/P_dom"/>
</dbReference>
<feature type="compositionally biased region" description="Low complexity" evidence="11">
    <location>
        <begin position="85"/>
        <end position="95"/>
    </location>
</feature>
<comment type="subcellular location">
    <subcellularLocation>
        <location evidence="2">Cell membrane</location>
    </subcellularLocation>
</comment>
<name>A0ABT1NLN7_9MICC</name>
<dbReference type="PROSITE" id="PS50109">
    <property type="entry name" value="HIS_KIN"/>
    <property type="match status" value="1"/>
</dbReference>
<dbReference type="Gene3D" id="3.30.565.10">
    <property type="entry name" value="Histidine kinase-like ATPase, C-terminal domain"/>
    <property type="match status" value="1"/>
</dbReference>
<keyword evidence="10 12" id="KW-0472">Membrane</keyword>
<evidence type="ECO:0000259" key="14">
    <source>
        <dbReference type="PROSITE" id="PS50885"/>
    </source>
</evidence>
<keyword evidence="4" id="KW-0597">Phosphoprotein</keyword>
<evidence type="ECO:0000256" key="4">
    <source>
        <dbReference type="ARBA" id="ARBA00022553"/>
    </source>
</evidence>
<dbReference type="Pfam" id="PF02518">
    <property type="entry name" value="HATPase_c"/>
    <property type="match status" value="1"/>
</dbReference>
<dbReference type="SMART" id="SM00388">
    <property type="entry name" value="HisKA"/>
    <property type="match status" value="1"/>
</dbReference>
<dbReference type="PANTHER" id="PTHR45436:SF5">
    <property type="entry name" value="SENSOR HISTIDINE KINASE TRCS"/>
    <property type="match status" value="1"/>
</dbReference>
<evidence type="ECO:0000256" key="3">
    <source>
        <dbReference type="ARBA" id="ARBA00012438"/>
    </source>
</evidence>
<dbReference type="Pfam" id="PF00512">
    <property type="entry name" value="HisKA"/>
    <property type="match status" value="1"/>
</dbReference>
<dbReference type="EMBL" id="JANFLP010000001">
    <property type="protein sequence ID" value="MCQ1948631.1"/>
    <property type="molecule type" value="Genomic_DNA"/>
</dbReference>
<keyword evidence="8 12" id="KW-1133">Transmembrane helix</keyword>
<dbReference type="Gene3D" id="6.10.340.10">
    <property type="match status" value="1"/>
</dbReference>
<feature type="compositionally biased region" description="Polar residues" evidence="11">
    <location>
        <begin position="71"/>
        <end position="82"/>
    </location>
</feature>
<evidence type="ECO:0000256" key="1">
    <source>
        <dbReference type="ARBA" id="ARBA00000085"/>
    </source>
</evidence>
<evidence type="ECO:0000256" key="12">
    <source>
        <dbReference type="SAM" id="Phobius"/>
    </source>
</evidence>
<keyword evidence="6 12" id="KW-0812">Transmembrane</keyword>
<feature type="domain" description="Histidine kinase" evidence="13">
    <location>
        <begin position="297"/>
        <end position="510"/>
    </location>
</feature>
<feature type="domain" description="HAMP" evidence="14">
    <location>
        <begin position="220"/>
        <end position="282"/>
    </location>
</feature>